<dbReference type="EMBL" id="BNAI01000005">
    <property type="protein sequence ID" value="GHF21386.1"/>
    <property type="molecule type" value="Genomic_DNA"/>
</dbReference>
<evidence type="ECO:0000313" key="2">
    <source>
        <dbReference type="EMBL" id="GHF21386.1"/>
    </source>
</evidence>
<name>A0A8J3GRN0_9MICO</name>
<proteinExistence type="predicted"/>
<reference evidence="2" key="1">
    <citation type="journal article" date="2014" name="Int. J. Syst. Evol. Microbiol.">
        <title>Complete genome sequence of Corynebacterium casei LMG S-19264T (=DSM 44701T), isolated from a smear-ripened cheese.</title>
        <authorList>
            <consortium name="US DOE Joint Genome Institute (JGI-PGF)"/>
            <person name="Walter F."/>
            <person name="Albersmeier A."/>
            <person name="Kalinowski J."/>
            <person name="Ruckert C."/>
        </authorList>
    </citation>
    <scope>NUCLEOTIDE SEQUENCE</scope>
    <source>
        <strain evidence="2">CGMCC 1.16548</strain>
    </source>
</reference>
<feature type="transmembrane region" description="Helical" evidence="1">
    <location>
        <begin position="15"/>
        <end position="37"/>
    </location>
</feature>
<keyword evidence="1" id="KW-0472">Membrane</keyword>
<sequence>MTPAQRERAARRRGFGTICFLLAGLAALIAVFVLVALRVEILGVSQTTFTNCGTLAAPLEPRTPIERSYCDAALGDHRTFVIAGFAVTALLVGGGVALKVSGRDPFAWHYG</sequence>
<dbReference type="RefSeq" id="WP_191283644.1">
    <property type="nucleotide sequence ID" value="NZ_BNAI01000005.1"/>
</dbReference>
<protein>
    <submittedName>
        <fullName evidence="2">Uncharacterized protein</fullName>
    </submittedName>
</protein>
<feature type="transmembrane region" description="Helical" evidence="1">
    <location>
        <begin position="79"/>
        <end position="98"/>
    </location>
</feature>
<evidence type="ECO:0000256" key="1">
    <source>
        <dbReference type="SAM" id="Phobius"/>
    </source>
</evidence>
<dbReference type="Proteomes" id="UP000617531">
    <property type="component" value="Unassembled WGS sequence"/>
</dbReference>
<organism evidence="2 3">
    <name type="scientific">Pseudolysinimonas yzui</name>
    <dbReference type="NCBI Taxonomy" id="2708254"/>
    <lineage>
        <taxon>Bacteria</taxon>
        <taxon>Bacillati</taxon>
        <taxon>Actinomycetota</taxon>
        <taxon>Actinomycetes</taxon>
        <taxon>Micrococcales</taxon>
        <taxon>Microbacteriaceae</taxon>
        <taxon>Pseudolysinimonas</taxon>
    </lineage>
</organism>
<evidence type="ECO:0000313" key="3">
    <source>
        <dbReference type="Proteomes" id="UP000617531"/>
    </source>
</evidence>
<keyword evidence="3" id="KW-1185">Reference proteome</keyword>
<gene>
    <name evidence="2" type="ORF">GCM10011600_22830</name>
</gene>
<dbReference type="AlphaFoldDB" id="A0A8J3GRN0"/>
<keyword evidence="1" id="KW-1133">Transmembrane helix</keyword>
<accession>A0A8J3GRN0</accession>
<comment type="caution">
    <text evidence="2">The sequence shown here is derived from an EMBL/GenBank/DDBJ whole genome shotgun (WGS) entry which is preliminary data.</text>
</comment>
<keyword evidence="1" id="KW-0812">Transmembrane</keyword>
<reference evidence="2" key="2">
    <citation type="submission" date="2020-09" db="EMBL/GenBank/DDBJ databases">
        <authorList>
            <person name="Sun Q."/>
            <person name="Zhou Y."/>
        </authorList>
    </citation>
    <scope>NUCLEOTIDE SEQUENCE</scope>
    <source>
        <strain evidence="2">CGMCC 1.16548</strain>
    </source>
</reference>